<dbReference type="InterPro" id="IPR039458">
    <property type="entry name" value="FimA-like"/>
</dbReference>
<comment type="similarity">
    <text evidence="2">Belongs to the fimbrial protein family.</text>
</comment>
<evidence type="ECO:0000313" key="7">
    <source>
        <dbReference type="Proteomes" id="UP000248395"/>
    </source>
</evidence>
<sequence>MQKVLISVSTISLLAALASTAQAADGLISFNGDISSETCTISAANGTNDGTVTLPIVSATALASPAATAGATQFAITLSSCPQPFKKAAAWFEAGSNVDSTTGRLINTGTASNVDVALYNINSNSPINIGQGSGFGASGASFDIINDGAILNYRASYYAKAAVTAGTVIASVNYTVQYE</sequence>
<reference evidence="6 7" key="1">
    <citation type="submission" date="2018-05" db="EMBL/GenBank/DDBJ databases">
        <title>Genomic Encyclopedia of Type Strains, Phase IV (KMG-IV): sequencing the most valuable type-strain genomes for metagenomic binning, comparative biology and taxonomic classification.</title>
        <authorList>
            <person name="Goeker M."/>
        </authorList>
    </citation>
    <scope>NUCLEOTIDE SEQUENCE [LARGE SCALE GENOMIC DNA]</scope>
    <source>
        <strain evidence="6 7">DSM 25134</strain>
    </source>
</reference>
<evidence type="ECO:0000256" key="4">
    <source>
        <dbReference type="ARBA" id="ARBA00023263"/>
    </source>
</evidence>
<comment type="subcellular location">
    <subcellularLocation>
        <location evidence="1">Fimbrium</location>
    </subcellularLocation>
</comment>
<dbReference type="AlphaFoldDB" id="A0A318J9U1"/>
<dbReference type="Proteomes" id="UP000248395">
    <property type="component" value="Unassembled WGS sequence"/>
</dbReference>
<dbReference type="PANTHER" id="PTHR33420:SF3">
    <property type="entry name" value="FIMBRIAL SUBUNIT ELFA"/>
    <property type="match status" value="1"/>
</dbReference>
<feature type="chain" id="PRO_5016349719" evidence="5">
    <location>
        <begin position="24"/>
        <end position="179"/>
    </location>
</feature>
<feature type="signal peptide" evidence="5">
    <location>
        <begin position="1"/>
        <end position="23"/>
    </location>
</feature>
<proteinExistence type="inferred from homology"/>
<protein>
    <submittedName>
        <fullName evidence="6">Major type 1 subunit fimbrin (Pilin)</fullName>
    </submittedName>
</protein>
<evidence type="ECO:0000256" key="1">
    <source>
        <dbReference type="ARBA" id="ARBA00004561"/>
    </source>
</evidence>
<dbReference type="RefSeq" id="WP_082693333.1">
    <property type="nucleotide sequence ID" value="NZ_LNQU01000022.1"/>
</dbReference>
<evidence type="ECO:0000256" key="2">
    <source>
        <dbReference type="ARBA" id="ARBA00006671"/>
    </source>
</evidence>
<comment type="caution">
    <text evidence="6">The sequence shown here is derived from an EMBL/GenBank/DDBJ whole genome shotgun (WGS) entry which is preliminary data.</text>
</comment>
<dbReference type="InterPro" id="IPR036937">
    <property type="entry name" value="Adhesion_dom_fimbrial_sf"/>
</dbReference>
<dbReference type="InterPro" id="IPR008966">
    <property type="entry name" value="Adhesion_dom_sf"/>
</dbReference>
<organism evidence="6 7">
    <name type="scientific">Aquitalea magnusonii</name>
    <dbReference type="NCBI Taxonomy" id="332411"/>
    <lineage>
        <taxon>Bacteria</taxon>
        <taxon>Pseudomonadati</taxon>
        <taxon>Pseudomonadota</taxon>
        <taxon>Betaproteobacteria</taxon>
        <taxon>Neisseriales</taxon>
        <taxon>Chromobacteriaceae</taxon>
        <taxon>Aquitalea</taxon>
    </lineage>
</organism>
<keyword evidence="4" id="KW-0281">Fimbrium</keyword>
<evidence type="ECO:0000313" key="6">
    <source>
        <dbReference type="EMBL" id="PXX44663.1"/>
    </source>
</evidence>
<dbReference type="GO" id="GO:0009289">
    <property type="term" value="C:pilus"/>
    <property type="evidence" value="ECO:0007669"/>
    <property type="project" value="UniProtKB-SubCell"/>
</dbReference>
<dbReference type="PANTHER" id="PTHR33420">
    <property type="entry name" value="FIMBRIAL SUBUNIT ELFA-RELATED"/>
    <property type="match status" value="1"/>
</dbReference>
<keyword evidence="7" id="KW-1185">Reference proteome</keyword>
<evidence type="ECO:0000256" key="5">
    <source>
        <dbReference type="SAM" id="SignalP"/>
    </source>
</evidence>
<dbReference type="InterPro" id="IPR050263">
    <property type="entry name" value="Bact_Fimbrial_Adh_Pro"/>
</dbReference>
<dbReference type="Gene3D" id="2.60.40.1090">
    <property type="entry name" value="Fimbrial-type adhesion domain"/>
    <property type="match status" value="1"/>
</dbReference>
<dbReference type="SUPFAM" id="SSF49401">
    <property type="entry name" value="Bacterial adhesins"/>
    <property type="match status" value="1"/>
</dbReference>
<dbReference type="EMBL" id="QJKC01000012">
    <property type="protein sequence ID" value="PXX44663.1"/>
    <property type="molecule type" value="Genomic_DNA"/>
</dbReference>
<accession>A0A318J9U1</accession>
<evidence type="ECO:0000256" key="3">
    <source>
        <dbReference type="ARBA" id="ARBA00022729"/>
    </source>
</evidence>
<name>A0A318J9U1_9NEIS</name>
<dbReference type="Pfam" id="PF16970">
    <property type="entry name" value="FimA"/>
    <property type="match status" value="1"/>
</dbReference>
<dbReference type="OrthoDB" id="8590685at2"/>
<keyword evidence="3 5" id="KW-0732">Signal</keyword>
<dbReference type="GO" id="GO:0043709">
    <property type="term" value="P:cell adhesion involved in single-species biofilm formation"/>
    <property type="evidence" value="ECO:0007669"/>
    <property type="project" value="TreeGrafter"/>
</dbReference>
<gene>
    <name evidence="6" type="ORF">DFR38_11286</name>
</gene>